<feature type="domain" description="Metallo-beta-lactamase" evidence="2">
    <location>
        <begin position="30"/>
        <end position="243"/>
    </location>
</feature>
<evidence type="ECO:0000313" key="3">
    <source>
        <dbReference type="EMBL" id="GAC84733.1"/>
    </source>
</evidence>
<dbReference type="Proteomes" id="UP000035021">
    <property type="component" value="Unassembled WGS sequence"/>
</dbReference>
<accession>A0ABQ0IMF0</accession>
<dbReference type="RefSeq" id="WP_006900961.1">
    <property type="nucleotide sequence ID" value="NZ_BAOQ01000025.1"/>
</dbReference>
<dbReference type="SMART" id="SM00849">
    <property type="entry name" value="Lactamase_B"/>
    <property type="match status" value="1"/>
</dbReference>
<feature type="compositionally biased region" description="Polar residues" evidence="1">
    <location>
        <begin position="259"/>
        <end position="269"/>
    </location>
</feature>
<dbReference type="Gene3D" id="3.60.15.10">
    <property type="entry name" value="Ribonuclease Z/Hydroxyacylglutathione hydrolase-like"/>
    <property type="match status" value="1"/>
</dbReference>
<protein>
    <submittedName>
        <fullName evidence="3">Beta-lactamase</fullName>
    </submittedName>
</protein>
<dbReference type="InterPro" id="IPR050855">
    <property type="entry name" value="NDM-1-like"/>
</dbReference>
<evidence type="ECO:0000256" key="1">
    <source>
        <dbReference type="SAM" id="MobiDB-lite"/>
    </source>
</evidence>
<proteinExistence type="predicted"/>
<gene>
    <name evidence="3" type="ORF">GP2_025_00520</name>
</gene>
<dbReference type="EMBL" id="BAOQ01000025">
    <property type="protein sequence ID" value="GAC84733.1"/>
    <property type="molecule type" value="Genomic_DNA"/>
</dbReference>
<sequence length="293" mass="31379">MRPPFAFDRPMEITSVEGDSSTTHFVHTDVVNWVLLEQDGQLTLIDGGYPGQAAQVVESIRRIGRHPSDIAGALLTHAHVDHLGGLAKLQSRFGFAVYMDPVEVDHALRHHLQQADAFDLAPLAGQLRLWSWLAKTTPLGVLSRKGLSAAHPHDRVAGEGAALDLPGSPVPVASHGHTDGHSAYLVADGRALVSGDALISGHEISAIAGPQCTPSPFQHDEPTARRSVERFTELDADLLLAGHGPLYRDGVADAARRALSSTYSPNPRTWTVPRPSGVRRPPYRPGGSHPAAE</sequence>
<name>A0ABQ0IMF0_9ACTN</name>
<organism evidence="3 4">
    <name type="scientific">Gordonia paraffinivorans NBRC 108238</name>
    <dbReference type="NCBI Taxonomy" id="1223543"/>
    <lineage>
        <taxon>Bacteria</taxon>
        <taxon>Bacillati</taxon>
        <taxon>Actinomycetota</taxon>
        <taxon>Actinomycetes</taxon>
        <taxon>Mycobacteriales</taxon>
        <taxon>Gordoniaceae</taxon>
        <taxon>Gordonia</taxon>
    </lineage>
</organism>
<dbReference type="Pfam" id="PF00753">
    <property type="entry name" value="Lactamase_B"/>
    <property type="match status" value="1"/>
</dbReference>
<feature type="region of interest" description="Disordered" evidence="1">
    <location>
        <begin position="259"/>
        <end position="293"/>
    </location>
</feature>
<dbReference type="InterPro" id="IPR036866">
    <property type="entry name" value="RibonucZ/Hydroxyglut_hydro"/>
</dbReference>
<reference evidence="3 4" key="1">
    <citation type="submission" date="2013-02" db="EMBL/GenBank/DDBJ databases">
        <title>Whole genome shotgun sequence of Gordonia paraffinivorans NBRC 108238.</title>
        <authorList>
            <person name="Isaki-Nakamura S."/>
            <person name="Hosoyama A."/>
            <person name="Tsuchikane K."/>
            <person name="Ando Y."/>
            <person name="Baba S."/>
            <person name="Ohji S."/>
            <person name="Hamada M."/>
            <person name="Tamura T."/>
            <person name="Yamazoe A."/>
            <person name="Yamazaki S."/>
            <person name="Fujita N."/>
        </authorList>
    </citation>
    <scope>NUCLEOTIDE SEQUENCE [LARGE SCALE GENOMIC DNA]</scope>
    <source>
        <strain evidence="3 4">NBRC 108238</strain>
    </source>
</reference>
<keyword evidence="4" id="KW-1185">Reference proteome</keyword>
<evidence type="ECO:0000313" key="4">
    <source>
        <dbReference type="Proteomes" id="UP000035021"/>
    </source>
</evidence>
<dbReference type="InterPro" id="IPR001279">
    <property type="entry name" value="Metallo-B-lactamas"/>
</dbReference>
<dbReference type="SUPFAM" id="SSF56281">
    <property type="entry name" value="Metallo-hydrolase/oxidoreductase"/>
    <property type="match status" value="1"/>
</dbReference>
<dbReference type="PANTHER" id="PTHR42951:SF14">
    <property type="entry name" value="METALLO-BETA-LACTAMASE SUPERFAMILY PROTEIN"/>
    <property type="match status" value="1"/>
</dbReference>
<dbReference type="PANTHER" id="PTHR42951">
    <property type="entry name" value="METALLO-BETA-LACTAMASE DOMAIN-CONTAINING"/>
    <property type="match status" value="1"/>
</dbReference>
<comment type="caution">
    <text evidence="3">The sequence shown here is derived from an EMBL/GenBank/DDBJ whole genome shotgun (WGS) entry which is preliminary data.</text>
</comment>
<evidence type="ECO:0000259" key="2">
    <source>
        <dbReference type="SMART" id="SM00849"/>
    </source>
</evidence>